<sequence length="192" mass="21703">MFEMNKGTKTIGVIVSLLLLSILLFTALISTVYPLPILLDRFRFFTVTNYWVQQYIFWVAAVLALLMLITLLVLIFYPNTIGTFLLKKGDGELTLDKKAIEGMVRSHLQADEFIQSPKVSIKATKNKIAVGIKGELKRTSSLIGKTGTLMEEIEKEIKQLLGTNEPVKVTVKYTDYQTMTTNHQSKEQARVE</sequence>
<dbReference type="EMBL" id="JXLB01000007">
    <property type="protein sequence ID" value="OJG82886.1"/>
    <property type="molecule type" value="Genomic_DNA"/>
</dbReference>
<comment type="caution">
    <text evidence="2">The sequence shown here is derived from an EMBL/GenBank/DDBJ whole genome shotgun (WGS) entry which is preliminary data.</text>
</comment>
<accession>A0A1L8WPI8</accession>
<dbReference type="AlphaFoldDB" id="A0A1L8WPI8"/>
<protein>
    <recommendedName>
        <fullName evidence="4">Alkaline shock response membrane anchor protein AmaP</fullName>
    </recommendedName>
</protein>
<organism evidence="2 3">
    <name type="scientific">Enterococcus ratti</name>
    <dbReference type="NCBI Taxonomy" id="150033"/>
    <lineage>
        <taxon>Bacteria</taxon>
        <taxon>Bacillati</taxon>
        <taxon>Bacillota</taxon>
        <taxon>Bacilli</taxon>
        <taxon>Lactobacillales</taxon>
        <taxon>Enterococcaceae</taxon>
        <taxon>Enterococcus</taxon>
    </lineage>
</organism>
<evidence type="ECO:0008006" key="4">
    <source>
        <dbReference type="Google" id="ProtNLM"/>
    </source>
</evidence>
<gene>
    <name evidence="2" type="ORF">RV14_GL002178</name>
</gene>
<evidence type="ECO:0000313" key="2">
    <source>
        <dbReference type="EMBL" id="OJG82886.1"/>
    </source>
</evidence>
<evidence type="ECO:0000256" key="1">
    <source>
        <dbReference type="SAM" id="Phobius"/>
    </source>
</evidence>
<reference evidence="2 3" key="1">
    <citation type="submission" date="2014-12" db="EMBL/GenBank/DDBJ databases">
        <title>Draft genome sequences of 29 type strains of Enterococci.</title>
        <authorList>
            <person name="Zhong Z."/>
            <person name="Sun Z."/>
            <person name="Liu W."/>
            <person name="Zhang W."/>
            <person name="Zhang H."/>
        </authorList>
    </citation>
    <scope>NUCLEOTIDE SEQUENCE [LARGE SCALE GENOMIC DNA]</scope>
    <source>
        <strain evidence="2 3">DSM 15687</strain>
    </source>
</reference>
<keyword evidence="1" id="KW-0812">Transmembrane</keyword>
<dbReference type="STRING" id="150033.RV14_GL002178"/>
<keyword evidence="1" id="KW-1133">Transmembrane helix</keyword>
<feature type="transmembrane region" description="Helical" evidence="1">
    <location>
        <begin position="55"/>
        <end position="77"/>
    </location>
</feature>
<name>A0A1L8WPI8_9ENTE</name>
<dbReference type="Proteomes" id="UP000182152">
    <property type="component" value="Unassembled WGS sequence"/>
</dbReference>
<proteinExistence type="predicted"/>
<feature type="transmembrane region" description="Helical" evidence="1">
    <location>
        <begin position="12"/>
        <end position="35"/>
    </location>
</feature>
<keyword evidence="3" id="KW-1185">Reference proteome</keyword>
<keyword evidence="1" id="KW-0472">Membrane</keyword>
<dbReference type="NCBIfam" id="NF033218">
    <property type="entry name" value="anchor_AmaP"/>
    <property type="match status" value="1"/>
</dbReference>
<evidence type="ECO:0000313" key="3">
    <source>
        <dbReference type="Proteomes" id="UP000182152"/>
    </source>
</evidence>